<dbReference type="Pfam" id="PF00015">
    <property type="entry name" value="MCPsignal"/>
    <property type="match status" value="1"/>
</dbReference>
<proteinExistence type="inferred from homology"/>
<gene>
    <name evidence="5" type="ORF">GCM10017044_18440</name>
</gene>
<name>A0A919AUP9_9PROT</name>
<dbReference type="EMBL" id="BNCI01000002">
    <property type="protein sequence ID" value="GHF24133.1"/>
    <property type="molecule type" value="Genomic_DNA"/>
</dbReference>
<comment type="similarity">
    <text evidence="2">Belongs to the methyl-accepting chemotaxis (MCP) protein family.</text>
</comment>
<comment type="caution">
    <text evidence="5">The sequence shown here is derived from an EMBL/GenBank/DDBJ whole genome shotgun (WGS) entry which is preliminary data.</text>
</comment>
<reference evidence="5" key="2">
    <citation type="submission" date="2020-09" db="EMBL/GenBank/DDBJ databases">
        <authorList>
            <person name="Sun Q."/>
            <person name="Kim S."/>
        </authorList>
    </citation>
    <scope>NUCLEOTIDE SEQUENCE</scope>
    <source>
        <strain evidence="5">KCTC 42590</strain>
    </source>
</reference>
<dbReference type="Gene3D" id="1.10.287.950">
    <property type="entry name" value="Methyl-accepting chemotaxis protein"/>
    <property type="match status" value="1"/>
</dbReference>
<dbReference type="SUPFAM" id="SSF58104">
    <property type="entry name" value="Methyl-accepting chemotaxis protein (MCP) signaling domain"/>
    <property type="match status" value="1"/>
</dbReference>
<keyword evidence="1 3" id="KW-0807">Transducer</keyword>
<dbReference type="InterPro" id="IPR004089">
    <property type="entry name" value="MCPsignal_dom"/>
</dbReference>
<dbReference type="SMART" id="SM00283">
    <property type="entry name" value="MA"/>
    <property type="match status" value="1"/>
</dbReference>
<evidence type="ECO:0000313" key="5">
    <source>
        <dbReference type="EMBL" id="GHF24133.1"/>
    </source>
</evidence>
<evidence type="ECO:0000259" key="4">
    <source>
        <dbReference type="PROSITE" id="PS50111"/>
    </source>
</evidence>
<dbReference type="PANTHER" id="PTHR32089:SF112">
    <property type="entry name" value="LYSOZYME-LIKE PROTEIN-RELATED"/>
    <property type="match status" value="1"/>
</dbReference>
<dbReference type="GO" id="GO:0004888">
    <property type="term" value="F:transmembrane signaling receptor activity"/>
    <property type="evidence" value="ECO:0007669"/>
    <property type="project" value="InterPro"/>
</dbReference>
<dbReference type="GO" id="GO:0007165">
    <property type="term" value="P:signal transduction"/>
    <property type="evidence" value="ECO:0007669"/>
    <property type="project" value="UniProtKB-KW"/>
</dbReference>
<evidence type="ECO:0000256" key="3">
    <source>
        <dbReference type="PROSITE-ProRule" id="PRU00284"/>
    </source>
</evidence>
<sequence length="412" mass="43759">MFSFFPTKQQEDPTKGFSATDIEAMENKVALYENAFKEITDVALRVAKGDLSARVVYWDEYGELSPTLSAINQAFDLTDAYIREAGNSLEAALDKKYYRIFLTQGILGDFGRGAKIINTASAKMKANDAERKTMLSNLADTFEKEVGTIVTSLNAASSQTNEAAERLIHHTLQNQERATSVAAAAEQATVNVQTVAAATEQLSASVEEIAQQVSTSSTKTNQAADVASNTSETIMGLNAASQAIGQVINLINDIAEQTNLLALNATIEAARAGDAGRGFAVVASEVKSLANQTATATSDIGAQIQDIQNQTNTSVKAVANIKDLILGLNEIAGAIASATEEQTAATLEISRNIQEASQGTIEVSHSIASVNETSVRTMNRAEEVKSAAGHVTEQVTDLQERSAKFVASVRSL</sequence>
<dbReference type="Proteomes" id="UP000630923">
    <property type="component" value="Unassembled WGS sequence"/>
</dbReference>
<keyword evidence="6" id="KW-1185">Reference proteome</keyword>
<dbReference type="PRINTS" id="PR00260">
    <property type="entry name" value="CHEMTRNSDUCR"/>
</dbReference>
<dbReference type="PANTHER" id="PTHR32089">
    <property type="entry name" value="METHYL-ACCEPTING CHEMOTAXIS PROTEIN MCPB"/>
    <property type="match status" value="1"/>
</dbReference>
<protein>
    <submittedName>
        <fullName evidence="5">Chemotaxis protein</fullName>
    </submittedName>
</protein>
<dbReference type="GO" id="GO:0016020">
    <property type="term" value="C:membrane"/>
    <property type="evidence" value="ECO:0007669"/>
    <property type="project" value="InterPro"/>
</dbReference>
<evidence type="ECO:0000256" key="2">
    <source>
        <dbReference type="ARBA" id="ARBA00029447"/>
    </source>
</evidence>
<organism evidence="5 6">
    <name type="scientific">Kordiimonas sediminis</name>
    <dbReference type="NCBI Taxonomy" id="1735581"/>
    <lineage>
        <taxon>Bacteria</taxon>
        <taxon>Pseudomonadati</taxon>
        <taxon>Pseudomonadota</taxon>
        <taxon>Alphaproteobacteria</taxon>
        <taxon>Kordiimonadales</taxon>
        <taxon>Kordiimonadaceae</taxon>
        <taxon>Kordiimonas</taxon>
    </lineage>
</organism>
<evidence type="ECO:0000313" key="6">
    <source>
        <dbReference type="Proteomes" id="UP000630923"/>
    </source>
</evidence>
<reference evidence="5" key="1">
    <citation type="journal article" date="2014" name="Int. J. Syst. Evol. Microbiol.">
        <title>Complete genome sequence of Corynebacterium casei LMG S-19264T (=DSM 44701T), isolated from a smear-ripened cheese.</title>
        <authorList>
            <consortium name="US DOE Joint Genome Institute (JGI-PGF)"/>
            <person name="Walter F."/>
            <person name="Albersmeier A."/>
            <person name="Kalinowski J."/>
            <person name="Ruckert C."/>
        </authorList>
    </citation>
    <scope>NUCLEOTIDE SEQUENCE</scope>
    <source>
        <strain evidence="5">KCTC 42590</strain>
    </source>
</reference>
<accession>A0A919AUP9</accession>
<feature type="domain" description="Methyl-accepting transducer" evidence="4">
    <location>
        <begin position="149"/>
        <end position="392"/>
    </location>
</feature>
<dbReference type="InterPro" id="IPR004090">
    <property type="entry name" value="Chemotax_Me-accpt_rcpt"/>
</dbReference>
<dbReference type="PROSITE" id="PS50111">
    <property type="entry name" value="CHEMOTAXIS_TRANSDUC_2"/>
    <property type="match status" value="1"/>
</dbReference>
<dbReference type="AlphaFoldDB" id="A0A919AUP9"/>
<dbReference type="GO" id="GO:0006935">
    <property type="term" value="P:chemotaxis"/>
    <property type="evidence" value="ECO:0007669"/>
    <property type="project" value="InterPro"/>
</dbReference>
<dbReference type="RefSeq" id="WP_191252225.1">
    <property type="nucleotide sequence ID" value="NZ_BNCI01000002.1"/>
</dbReference>
<evidence type="ECO:0000256" key="1">
    <source>
        <dbReference type="ARBA" id="ARBA00023224"/>
    </source>
</evidence>